<protein>
    <submittedName>
        <fullName evidence="2">Uncharacterized protein</fullName>
    </submittedName>
</protein>
<sequence>MQAIFKVWSDMLMCEPIYRNQLSAPGLLNEVRRYFEQIPDNAVNAIPLVEYLMSGLALFAFKYPSLLQFDKERRVDTTQLNLKALYGIAI</sequence>
<proteinExistence type="predicted"/>
<dbReference type="AlphaFoldDB" id="A0A450VCQ3"/>
<organism evidence="2">
    <name type="scientific">Candidatus Kentrum eta</name>
    <dbReference type="NCBI Taxonomy" id="2126337"/>
    <lineage>
        <taxon>Bacteria</taxon>
        <taxon>Pseudomonadati</taxon>
        <taxon>Pseudomonadota</taxon>
        <taxon>Gammaproteobacteria</taxon>
        <taxon>Candidatus Kentrum</taxon>
    </lineage>
</organism>
<accession>A0A450VCQ3</accession>
<gene>
    <name evidence="2" type="ORF">BECKH772A_GA0070896_102762</name>
    <name evidence="1" type="ORF">BECKH772B_GA0070898_102684</name>
    <name evidence="3" type="ORF">BECKH772C_GA0070978_102772</name>
</gene>
<evidence type="ECO:0000313" key="1">
    <source>
        <dbReference type="EMBL" id="VFK02233.1"/>
    </source>
</evidence>
<reference evidence="2" key="1">
    <citation type="submission" date="2019-02" db="EMBL/GenBank/DDBJ databases">
        <authorList>
            <person name="Gruber-Vodicka R. H."/>
            <person name="Seah K. B. B."/>
        </authorList>
    </citation>
    <scope>NUCLEOTIDE SEQUENCE</scope>
    <source>
        <strain evidence="3">BECK_SA2B12</strain>
        <strain evidence="2">BECK_SA2B15</strain>
        <strain evidence="1">BECK_SA2B20</strain>
    </source>
</reference>
<name>A0A450VCQ3_9GAMM</name>
<dbReference type="EMBL" id="CAADFJ010000277">
    <property type="protein sequence ID" value="VFK05478.1"/>
    <property type="molecule type" value="Genomic_DNA"/>
</dbReference>
<evidence type="ECO:0000313" key="3">
    <source>
        <dbReference type="EMBL" id="VFK05478.1"/>
    </source>
</evidence>
<dbReference type="EMBL" id="CAADFG010000276">
    <property type="protein sequence ID" value="VFK02547.1"/>
    <property type="molecule type" value="Genomic_DNA"/>
</dbReference>
<dbReference type="EMBL" id="CAADFI010000268">
    <property type="protein sequence ID" value="VFK02233.1"/>
    <property type="molecule type" value="Genomic_DNA"/>
</dbReference>
<evidence type="ECO:0000313" key="2">
    <source>
        <dbReference type="EMBL" id="VFK02547.1"/>
    </source>
</evidence>